<evidence type="ECO:0000259" key="1">
    <source>
        <dbReference type="Pfam" id="PF14534"/>
    </source>
</evidence>
<sequence length="131" mass="14748">MSDTVEAFLDRVRQAWDDGDAHAYGAQFTEDASYVIFLGDAMFGRAEIERNHHDVFTKWQRGTRMVVTLVNVRQIDADSAIVVTVGGIGKGDKIAYDKFQTYALRRDGAGEWQCAAFQNTEMSERAKKTYA</sequence>
<dbReference type="InterPro" id="IPR027843">
    <property type="entry name" value="DUF4440"/>
</dbReference>
<evidence type="ECO:0000313" key="2">
    <source>
        <dbReference type="EMBL" id="GAA1991093.1"/>
    </source>
</evidence>
<dbReference type="Gene3D" id="3.10.450.50">
    <property type="match status" value="1"/>
</dbReference>
<dbReference type="InterPro" id="IPR011944">
    <property type="entry name" value="Steroid_delta5-4_isomerase"/>
</dbReference>
<dbReference type="InterPro" id="IPR032710">
    <property type="entry name" value="NTF2-like_dom_sf"/>
</dbReference>
<gene>
    <name evidence="2" type="ORF">GCM10009754_82010</name>
</gene>
<keyword evidence="3" id="KW-1185">Reference proteome</keyword>
<organism evidence="2 3">
    <name type="scientific">Amycolatopsis minnesotensis</name>
    <dbReference type="NCBI Taxonomy" id="337894"/>
    <lineage>
        <taxon>Bacteria</taxon>
        <taxon>Bacillati</taxon>
        <taxon>Actinomycetota</taxon>
        <taxon>Actinomycetes</taxon>
        <taxon>Pseudonocardiales</taxon>
        <taxon>Pseudonocardiaceae</taxon>
        <taxon>Amycolatopsis</taxon>
    </lineage>
</organism>
<dbReference type="EMBL" id="BAAANN010000057">
    <property type="protein sequence ID" value="GAA1991093.1"/>
    <property type="molecule type" value="Genomic_DNA"/>
</dbReference>
<dbReference type="NCBIfam" id="TIGR02246">
    <property type="entry name" value="SgcJ/EcaC family oxidoreductase"/>
    <property type="match status" value="1"/>
</dbReference>
<dbReference type="Proteomes" id="UP001501116">
    <property type="component" value="Unassembled WGS sequence"/>
</dbReference>
<proteinExistence type="predicted"/>
<reference evidence="2 3" key="1">
    <citation type="journal article" date="2019" name="Int. J. Syst. Evol. Microbiol.">
        <title>The Global Catalogue of Microorganisms (GCM) 10K type strain sequencing project: providing services to taxonomists for standard genome sequencing and annotation.</title>
        <authorList>
            <consortium name="The Broad Institute Genomics Platform"/>
            <consortium name="The Broad Institute Genome Sequencing Center for Infectious Disease"/>
            <person name="Wu L."/>
            <person name="Ma J."/>
        </authorList>
    </citation>
    <scope>NUCLEOTIDE SEQUENCE [LARGE SCALE GENOMIC DNA]</scope>
    <source>
        <strain evidence="2 3">JCM 14545</strain>
    </source>
</reference>
<name>A0ABN2SS83_9PSEU</name>
<dbReference type="Pfam" id="PF14534">
    <property type="entry name" value="DUF4440"/>
    <property type="match status" value="1"/>
</dbReference>
<feature type="domain" description="DUF4440" evidence="1">
    <location>
        <begin position="7"/>
        <end position="114"/>
    </location>
</feature>
<dbReference type="RefSeq" id="WP_344431200.1">
    <property type="nucleotide sequence ID" value="NZ_BAAANN010000057.1"/>
</dbReference>
<dbReference type="SUPFAM" id="SSF54427">
    <property type="entry name" value="NTF2-like"/>
    <property type="match status" value="1"/>
</dbReference>
<evidence type="ECO:0000313" key="3">
    <source>
        <dbReference type="Proteomes" id="UP001501116"/>
    </source>
</evidence>
<comment type="caution">
    <text evidence="2">The sequence shown here is derived from an EMBL/GenBank/DDBJ whole genome shotgun (WGS) entry which is preliminary data.</text>
</comment>
<protein>
    <recommendedName>
        <fullName evidence="1">DUF4440 domain-containing protein</fullName>
    </recommendedName>
</protein>
<accession>A0ABN2SS83</accession>